<dbReference type="GO" id="GO:0003700">
    <property type="term" value="F:DNA-binding transcription factor activity"/>
    <property type="evidence" value="ECO:0007669"/>
    <property type="project" value="InterPro"/>
</dbReference>
<organism evidence="5 6">
    <name type="scientific">Burkholderia territorii</name>
    <dbReference type="NCBI Taxonomy" id="1503055"/>
    <lineage>
        <taxon>Bacteria</taxon>
        <taxon>Pseudomonadati</taxon>
        <taxon>Pseudomonadota</taxon>
        <taxon>Betaproteobacteria</taxon>
        <taxon>Burkholderiales</taxon>
        <taxon>Burkholderiaceae</taxon>
        <taxon>Burkholderia</taxon>
        <taxon>Burkholderia cepacia complex</taxon>
    </lineage>
</organism>
<keyword evidence="2" id="KW-0238">DNA-binding</keyword>
<dbReference type="InterPro" id="IPR032783">
    <property type="entry name" value="AraC_lig"/>
</dbReference>
<evidence type="ECO:0000259" key="4">
    <source>
        <dbReference type="PROSITE" id="PS01124"/>
    </source>
</evidence>
<dbReference type="PANTHER" id="PTHR46796">
    <property type="entry name" value="HTH-TYPE TRANSCRIPTIONAL ACTIVATOR RHAS-RELATED"/>
    <property type="match status" value="1"/>
</dbReference>
<dbReference type="Gene3D" id="1.10.10.60">
    <property type="entry name" value="Homeodomain-like"/>
    <property type="match status" value="2"/>
</dbReference>
<dbReference type="GO" id="GO:0043565">
    <property type="term" value="F:sequence-specific DNA binding"/>
    <property type="evidence" value="ECO:0007669"/>
    <property type="project" value="InterPro"/>
</dbReference>
<evidence type="ECO:0000256" key="1">
    <source>
        <dbReference type="ARBA" id="ARBA00023015"/>
    </source>
</evidence>
<accession>A0A105VPX3</accession>
<name>A0A105VPX3_9BURK</name>
<dbReference type="Proteomes" id="UP000062317">
    <property type="component" value="Unassembled WGS sequence"/>
</dbReference>
<keyword evidence="3" id="KW-0804">Transcription</keyword>
<dbReference type="InterPro" id="IPR018060">
    <property type="entry name" value="HTH_AraC"/>
</dbReference>
<sequence length="318" mass="35004">MDPLSDVLTLLKVQSVATARLEGAGAWALRFPAYEHMKFGMVIEGDRWLWTDRMESKIRLAPGDFFLLTDGAPYCFASTPDAPVRDSEAVLPASADEDRVMRFGEGEPRTAGVGGRFVFDDDASRLLLDSLPPLIHIRSEMPGIRALTLAWELIALETERPEPGGAAIASGLANIVLVGMLRAHLRSGSPPAGWLGALADERIGQALRLMHGQIGRRWRVDELAAAVAMSRTSFAERFRARVGMPPLEYLTRWRMMLARRALRTDTEPLSAIALRIGYESDTAFGLAFRKHHGVSPGRYRIAMRARHNVAAVPGETAH</sequence>
<dbReference type="InterPro" id="IPR018062">
    <property type="entry name" value="HTH_AraC-typ_CS"/>
</dbReference>
<dbReference type="Pfam" id="PF12833">
    <property type="entry name" value="HTH_18"/>
    <property type="match status" value="1"/>
</dbReference>
<dbReference type="InterPro" id="IPR009057">
    <property type="entry name" value="Homeodomain-like_sf"/>
</dbReference>
<dbReference type="Pfam" id="PF12852">
    <property type="entry name" value="Cupin_6"/>
    <property type="match status" value="1"/>
</dbReference>
<keyword evidence="6" id="KW-1185">Reference proteome</keyword>
<comment type="caution">
    <text evidence="5">The sequence shown here is derived from an EMBL/GenBank/DDBJ whole genome shotgun (WGS) entry which is preliminary data.</text>
</comment>
<dbReference type="PRINTS" id="PR00032">
    <property type="entry name" value="HTHARAC"/>
</dbReference>
<dbReference type="PROSITE" id="PS01124">
    <property type="entry name" value="HTH_ARAC_FAMILY_2"/>
    <property type="match status" value="1"/>
</dbReference>
<evidence type="ECO:0000313" key="5">
    <source>
        <dbReference type="EMBL" id="KVV51812.1"/>
    </source>
</evidence>
<reference evidence="5 6" key="1">
    <citation type="submission" date="2015-11" db="EMBL/GenBank/DDBJ databases">
        <title>Expanding the genomic diversity of Burkholderia species for the development of highly accurate diagnostics.</title>
        <authorList>
            <person name="Sahl J."/>
            <person name="Keim P."/>
            <person name="Wagner D."/>
        </authorList>
    </citation>
    <scope>NUCLEOTIDE SEQUENCE [LARGE SCALE GENOMIC DNA]</scope>
    <source>
        <strain evidence="5 6">MSMB1301WGS</strain>
    </source>
</reference>
<dbReference type="PROSITE" id="PS00041">
    <property type="entry name" value="HTH_ARAC_FAMILY_1"/>
    <property type="match status" value="1"/>
</dbReference>
<proteinExistence type="predicted"/>
<dbReference type="AlphaFoldDB" id="A0A105VPX3"/>
<evidence type="ECO:0000313" key="6">
    <source>
        <dbReference type="Proteomes" id="UP000062317"/>
    </source>
</evidence>
<dbReference type="PANTHER" id="PTHR46796:SF7">
    <property type="entry name" value="ARAC FAMILY TRANSCRIPTIONAL REGULATOR"/>
    <property type="match status" value="1"/>
</dbReference>
<dbReference type="SUPFAM" id="SSF51182">
    <property type="entry name" value="RmlC-like cupins"/>
    <property type="match status" value="1"/>
</dbReference>
<evidence type="ECO:0000256" key="2">
    <source>
        <dbReference type="ARBA" id="ARBA00023125"/>
    </source>
</evidence>
<keyword evidence="1" id="KW-0805">Transcription regulation</keyword>
<dbReference type="SMART" id="SM00342">
    <property type="entry name" value="HTH_ARAC"/>
    <property type="match status" value="1"/>
</dbReference>
<dbReference type="EMBL" id="LPEQ01000048">
    <property type="protein sequence ID" value="KVV51812.1"/>
    <property type="molecule type" value="Genomic_DNA"/>
</dbReference>
<gene>
    <name evidence="5" type="ORF">WT27_31650</name>
</gene>
<dbReference type="InterPro" id="IPR011051">
    <property type="entry name" value="RmlC_Cupin_sf"/>
</dbReference>
<dbReference type="RefSeq" id="WP_060105075.1">
    <property type="nucleotide sequence ID" value="NZ_LPEQ01000048.1"/>
</dbReference>
<evidence type="ECO:0000256" key="3">
    <source>
        <dbReference type="ARBA" id="ARBA00023163"/>
    </source>
</evidence>
<dbReference type="InterPro" id="IPR020449">
    <property type="entry name" value="Tscrpt_reg_AraC-type_HTH"/>
</dbReference>
<dbReference type="InterPro" id="IPR050204">
    <property type="entry name" value="AraC_XylS_family_regulators"/>
</dbReference>
<protein>
    <submittedName>
        <fullName evidence="5">AraC family transcriptional regulator</fullName>
    </submittedName>
</protein>
<feature type="domain" description="HTH araC/xylS-type" evidence="4">
    <location>
        <begin position="204"/>
        <end position="302"/>
    </location>
</feature>
<dbReference type="SUPFAM" id="SSF46689">
    <property type="entry name" value="Homeodomain-like"/>
    <property type="match status" value="2"/>
</dbReference>